<feature type="chain" id="PRO_5035742387" description="ABC transporter family G domain-containing protein" evidence="8">
    <location>
        <begin position="27"/>
        <end position="924"/>
    </location>
</feature>
<evidence type="ECO:0000259" key="9">
    <source>
        <dbReference type="Pfam" id="PF19055"/>
    </source>
</evidence>
<dbReference type="AlphaFoldDB" id="A0A8T3C6S9"/>
<feature type="transmembrane region" description="Helical" evidence="7">
    <location>
        <begin position="896"/>
        <end position="922"/>
    </location>
</feature>
<dbReference type="PANTHER" id="PTHR48041">
    <property type="entry name" value="ABC TRANSPORTER G FAMILY MEMBER 28"/>
    <property type="match status" value="1"/>
</dbReference>
<proteinExistence type="predicted"/>
<name>A0A8T3C6S9_DENNO</name>
<dbReference type="InterPro" id="IPR050352">
    <property type="entry name" value="ABCG_transporters"/>
</dbReference>
<comment type="caution">
    <text evidence="10">The sequence shown here is derived from an EMBL/GenBank/DDBJ whole genome shotgun (WGS) entry which is preliminary data.</text>
</comment>
<dbReference type="GO" id="GO:0016887">
    <property type="term" value="F:ATP hydrolysis activity"/>
    <property type="evidence" value="ECO:0007669"/>
    <property type="project" value="InterPro"/>
</dbReference>
<gene>
    <name evidence="10" type="ORF">KFK09_001210</name>
</gene>
<dbReference type="EMBL" id="JAGYWB010000002">
    <property type="protein sequence ID" value="KAI0528668.1"/>
    <property type="molecule type" value="Genomic_DNA"/>
</dbReference>
<keyword evidence="2" id="KW-0813">Transport</keyword>
<evidence type="ECO:0000256" key="2">
    <source>
        <dbReference type="ARBA" id="ARBA00022448"/>
    </source>
</evidence>
<comment type="subcellular location">
    <subcellularLocation>
        <location evidence="1">Membrane</location>
        <topology evidence="1">Multi-pass membrane protein</topology>
    </subcellularLocation>
</comment>
<feature type="region of interest" description="Disordered" evidence="6">
    <location>
        <begin position="318"/>
        <end position="347"/>
    </location>
</feature>
<dbReference type="Pfam" id="PF19055">
    <property type="entry name" value="ABC2_membrane_7"/>
    <property type="match status" value="1"/>
</dbReference>
<dbReference type="InterPro" id="IPR043926">
    <property type="entry name" value="ABCG_dom"/>
</dbReference>
<dbReference type="InterPro" id="IPR027417">
    <property type="entry name" value="P-loop_NTPase"/>
</dbReference>
<accession>A0A8T3C6S9</accession>
<reference evidence="10" key="1">
    <citation type="journal article" date="2022" name="Front. Genet.">
        <title>Chromosome-Scale Assembly of the Dendrobium nobile Genome Provides Insights Into the Molecular Mechanism of the Biosynthesis of the Medicinal Active Ingredient of Dendrobium.</title>
        <authorList>
            <person name="Xu Q."/>
            <person name="Niu S.-C."/>
            <person name="Li K.-L."/>
            <person name="Zheng P.-J."/>
            <person name="Zhang X.-J."/>
            <person name="Jia Y."/>
            <person name="Liu Y."/>
            <person name="Niu Y.-X."/>
            <person name="Yu L.-H."/>
            <person name="Chen D.-F."/>
            <person name="Zhang G.-Q."/>
        </authorList>
    </citation>
    <scope>NUCLEOTIDE SEQUENCE</scope>
    <source>
        <tissue evidence="10">Leaf</tissue>
    </source>
</reference>
<evidence type="ECO:0000256" key="1">
    <source>
        <dbReference type="ARBA" id="ARBA00004141"/>
    </source>
</evidence>
<feature type="domain" description="ABC transporter family G" evidence="9">
    <location>
        <begin position="537"/>
        <end position="924"/>
    </location>
</feature>
<feature type="transmembrane region" description="Helical" evidence="7">
    <location>
        <begin position="241"/>
        <end position="268"/>
    </location>
</feature>
<dbReference type="SUPFAM" id="SSF52540">
    <property type="entry name" value="P-loop containing nucleoside triphosphate hydrolases"/>
    <property type="match status" value="1"/>
</dbReference>
<keyword evidence="8" id="KW-0732">Signal</keyword>
<feature type="transmembrane region" description="Helical" evidence="7">
    <location>
        <begin position="727"/>
        <end position="747"/>
    </location>
</feature>
<dbReference type="PANTHER" id="PTHR48041:SF91">
    <property type="entry name" value="ABC TRANSPORTER G FAMILY MEMBER 28"/>
    <property type="match status" value="1"/>
</dbReference>
<evidence type="ECO:0000256" key="4">
    <source>
        <dbReference type="ARBA" id="ARBA00022989"/>
    </source>
</evidence>
<feature type="transmembrane region" description="Helical" evidence="7">
    <location>
        <begin position="803"/>
        <end position="821"/>
    </location>
</feature>
<dbReference type="GO" id="GO:0005524">
    <property type="term" value="F:ATP binding"/>
    <property type="evidence" value="ECO:0007669"/>
    <property type="project" value="InterPro"/>
</dbReference>
<evidence type="ECO:0000256" key="8">
    <source>
        <dbReference type="SAM" id="SignalP"/>
    </source>
</evidence>
<dbReference type="Proteomes" id="UP000829196">
    <property type="component" value="Unassembled WGS sequence"/>
</dbReference>
<sequence length="924" mass="102546">MPAVCRLAVAVFVANVLIFCSPAGRCQDDAVGVRLGNGSMTAVPNFSQVVHDQFMIYSESLAAEMIEHLGFCIDDPVMDWNGAFNFSADLGFVGNCIKEINGMILAYIRLQLTDANNMPSRTQNCLPCCEGFFCPRGITCMIPCPLGAYCPRAMLDKSTGVCGPYKYEAPPGQTNHSCGGADRWADVVSSGEIFCPAGYYCPSTIRKVSCSSGYYCRKGSTSQTRCFKKSSCKPNSVNQDITIFGVLLMVAMSLILLIIYIFSGQILTNRDRRRAKSREAAVICARETAQAREKWKAAKDIAKKHAVELQTQLSRTFSRKHSVKSSGQDTSDVLPIHSKPSTSSNKEQNHVIQLVHSLEDDPDSSGGFNLQIGEKNIKKNMTKGKKIHTRSQIFKYAYGQIEKEKVMQQQTNNLTFSGVISMATDIERRTRPEIEIAFNGLTLTLKGSKKHLLKSVTGKLMPGRVAAVMGPSGAGKTTFLSALAGKTTGFDVSGSVLINGEVESIRSYKKIIGFVPQDDIVHGNLTVEENLWFSARCSYTLFRMFDDLVILAKGGLIVYLGAVKKVEEYFSDFGIVVPERVNPPDYFIDILEGIIKPPGIDVGELPLRWMLLNGYNVPPFMLQNQASTSSGGINEQPISGELWNDTKNAIEHIREHIEQSLLKAKDLSNRRTPGVLQQYRLFLGRVGKQRLRDARLQGIDYLILCLAGVCLGTLAKVRDESFGTVGYTYTVIAVSLLCKIGALRSFSLDKLHYWRERASGMSSLAYFLSKDTIDQFNTLVKPVVYLSMFYFFNNPRSSILDNFIILVALVYCVTGIGYVFAICFQPGSAQLWSALLPVVLTLIATQQRDSKFLSNLCYTKWALEGFVLANAERYSGVWLITRCASLMKYGYNIHEWYLCIVVLVAYGLLSRCFAFICMVSFLRK</sequence>
<keyword evidence="11" id="KW-1185">Reference proteome</keyword>
<organism evidence="10 11">
    <name type="scientific">Dendrobium nobile</name>
    <name type="common">Orchid</name>
    <dbReference type="NCBI Taxonomy" id="94219"/>
    <lineage>
        <taxon>Eukaryota</taxon>
        <taxon>Viridiplantae</taxon>
        <taxon>Streptophyta</taxon>
        <taxon>Embryophyta</taxon>
        <taxon>Tracheophyta</taxon>
        <taxon>Spermatophyta</taxon>
        <taxon>Magnoliopsida</taxon>
        <taxon>Liliopsida</taxon>
        <taxon>Asparagales</taxon>
        <taxon>Orchidaceae</taxon>
        <taxon>Epidendroideae</taxon>
        <taxon>Malaxideae</taxon>
        <taxon>Dendrobiinae</taxon>
        <taxon>Dendrobium</taxon>
    </lineage>
</organism>
<protein>
    <recommendedName>
        <fullName evidence="9">ABC transporter family G domain-containing protein</fullName>
    </recommendedName>
</protein>
<dbReference type="OrthoDB" id="66620at2759"/>
<evidence type="ECO:0000256" key="3">
    <source>
        <dbReference type="ARBA" id="ARBA00022692"/>
    </source>
</evidence>
<evidence type="ECO:0000256" key="7">
    <source>
        <dbReference type="SAM" id="Phobius"/>
    </source>
</evidence>
<evidence type="ECO:0000256" key="6">
    <source>
        <dbReference type="SAM" id="MobiDB-lite"/>
    </source>
</evidence>
<dbReference type="GO" id="GO:0140359">
    <property type="term" value="F:ABC-type transporter activity"/>
    <property type="evidence" value="ECO:0007669"/>
    <property type="project" value="InterPro"/>
</dbReference>
<dbReference type="GO" id="GO:0016020">
    <property type="term" value="C:membrane"/>
    <property type="evidence" value="ECO:0007669"/>
    <property type="project" value="UniProtKB-SubCell"/>
</dbReference>
<keyword evidence="5 7" id="KW-0472">Membrane</keyword>
<feature type="transmembrane region" description="Helical" evidence="7">
    <location>
        <begin position="698"/>
        <end position="715"/>
    </location>
</feature>
<keyword evidence="3 7" id="KW-0812">Transmembrane</keyword>
<keyword evidence="4 7" id="KW-1133">Transmembrane helix</keyword>
<evidence type="ECO:0000256" key="5">
    <source>
        <dbReference type="ARBA" id="ARBA00023136"/>
    </source>
</evidence>
<feature type="signal peptide" evidence="8">
    <location>
        <begin position="1"/>
        <end position="26"/>
    </location>
</feature>
<dbReference type="Gene3D" id="3.40.50.300">
    <property type="entry name" value="P-loop containing nucleotide triphosphate hydrolases"/>
    <property type="match status" value="1"/>
</dbReference>
<evidence type="ECO:0000313" key="11">
    <source>
        <dbReference type="Proteomes" id="UP000829196"/>
    </source>
</evidence>
<evidence type="ECO:0000313" key="10">
    <source>
        <dbReference type="EMBL" id="KAI0528668.1"/>
    </source>
</evidence>